<evidence type="ECO:0000256" key="1">
    <source>
        <dbReference type="SAM" id="MobiDB-lite"/>
    </source>
</evidence>
<protein>
    <recommendedName>
        <fullName evidence="4">HTH DNA binding domain-containing protein</fullName>
    </recommendedName>
</protein>
<accession>A0ABU8Q9S7</accession>
<gene>
    <name evidence="2" type="ORF">WH159_17125</name>
</gene>
<feature type="compositionally biased region" description="Basic and acidic residues" evidence="1">
    <location>
        <begin position="238"/>
        <end position="250"/>
    </location>
</feature>
<feature type="region of interest" description="Disordered" evidence="1">
    <location>
        <begin position="238"/>
        <end position="257"/>
    </location>
</feature>
<comment type="caution">
    <text evidence="2">The sequence shown here is derived from an EMBL/GenBank/DDBJ whole genome shotgun (WGS) entry which is preliminary data.</text>
</comment>
<keyword evidence="3" id="KW-1185">Reference proteome</keyword>
<sequence>MNDPMSVAAVMHFALAAQQTPADDLTAATFRILRTLLDDRAEAELWGPEDLARCSGAFRAAQVAIAAPYPSPTLLAVAERLLEVHSALEVSPASDRTVTTIDGRRMSLEPVSFGTTWMIACQLPRALVAAGMATQILPSAVHLPRYLPNSAGELMRELESTIGLASRQGLAELDRLEGRLENLPRVVEVTKRSRLPELLRLELAYPGLRVPAIARLLGVTPQAAAKLAVRSRALKDSSRLDRMGPGREWRPSPSISL</sequence>
<evidence type="ECO:0008006" key="4">
    <source>
        <dbReference type="Google" id="ProtNLM"/>
    </source>
</evidence>
<dbReference type="RefSeq" id="WP_190288249.1">
    <property type="nucleotide sequence ID" value="NZ_JBBGZA010000002.1"/>
</dbReference>
<organism evidence="2 3">
    <name type="scientific">Sphingomonas molluscorum</name>
    <dbReference type="NCBI Taxonomy" id="418184"/>
    <lineage>
        <taxon>Bacteria</taxon>
        <taxon>Pseudomonadati</taxon>
        <taxon>Pseudomonadota</taxon>
        <taxon>Alphaproteobacteria</taxon>
        <taxon>Sphingomonadales</taxon>
        <taxon>Sphingomonadaceae</taxon>
        <taxon>Sphingomonas</taxon>
    </lineage>
</organism>
<evidence type="ECO:0000313" key="2">
    <source>
        <dbReference type="EMBL" id="MEJ5096241.1"/>
    </source>
</evidence>
<dbReference type="Proteomes" id="UP001380365">
    <property type="component" value="Unassembled WGS sequence"/>
</dbReference>
<proteinExistence type="predicted"/>
<name>A0ABU8Q9S7_9SPHN</name>
<evidence type="ECO:0000313" key="3">
    <source>
        <dbReference type="Proteomes" id="UP001380365"/>
    </source>
</evidence>
<reference evidence="2 3" key="1">
    <citation type="submission" date="2023-12" db="EMBL/GenBank/DDBJ databases">
        <title>Gut-associated functions are favored during microbiome assembly across C. elegans life.</title>
        <authorList>
            <person name="Zimmermann J."/>
        </authorList>
    </citation>
    <scope>NUCLEOTIDE SEQUENCE [LARGE SCALE GENOMIC DNA]</scope>
    <source>
        <strain evidence="2 3">JUb134</strain>
    </source>
</reference>
<dbReference type="EMBL" id="JBBGZA010000002">
    <property type="protein sequence ID" value="MEJ5096241.1"/>
    <property type="molecule type" value="Genomic_DNA"/>
</dbReference>